<proteinExistence type="predicted"/>
<feature type="region of interest" description="Disordered" evidence="1">
    <location>
        <begin position="77"/>
        <end position="106"/>
    </location>
</feature>
<feature type="compositionally biased region" description="Low complexity" evidence="1">
    <location>
        <begin position="80"/>
        <end position="92"/>
    </location>
</feature>
<reference evidence="2" key="1">
    <citation type="submission" date="2021-02" db="EMBL/GenBank/DDBJ databases">
        <authorList>
            <person name="Dougan E. K."/>
            <person name="Rhodes N."/>
            <person name="Thang M."/>
            <person name="Chan C."/>
        </authorList>
    </citation>
    <scope>NUCLEOTIDE SEQUENCE</scope>
</reference>
<protein>
    <submittedName>
        <fullName evidence="2">Uncharacterized protein</fullName>
    </submittedName>
</protein>
<organism evidence="2 3">
    <name type="scientific">Polarella glacialis</name>
    <name type="common">Dinoflagellate</name>
    <dbReference type="NCBI Taxonomy" id="89957"/>
    <lineage>
        <taxon>Eukaryota</taxon>
        <taxon>Sar</taxon>
        <taxon>Alveolata</taxon>
        <taxon>Dinophyceae</taxon>
        <taxon>Suessiales</taxon>
        <taxon>Suessiaceae</taxon>
        <taxon>Polarella</taxon>
    </lineage>
</organism>
<evidence type="ECO:0000313" key="3">
    <source>
        <dbReference type="Proteomes" id="UP000654075"/>
    </source>
</evidence>
<evidence type="ECO:0000313" key="2">
    <source>
        <dbReference type="EMBL" id="CAE8596323.1"/>
    </source>
</evidence>
<accession>A0A813E7U6</accession>
<dbReference type="EMBL" id="CAJNNV010008514">
    <property type="protein sequence ID" value="CAE8596323.1"/>
    <property type="molecule type" value="Genomic_DNA"/>
</dbReference>
<sequence>MHHEETVFLSVLFRDVRIFGCSCVIASQMEQGGRGSTASQFTHARSFLLLMLRGKSPCLGAESVSGRLQGFSYDAGGEASRGASTSSQGQSQQHRHAVSARTKGTN</sequence>
<keyword evidence="3" id="KW-1185">Reference proteome</keyword>
<name>A0A813E7U6_POLGL</name>
<evidence type="ECO:0000256" key="1">
    <source>
        <dbReference type="SAM" id="MobiDB-lite"/>
    </source>
</evidence>
<dbReference type="AlphaFoldDB" id="A0A813E7U6"/>
<dbReference type="Proteomes" id="UP000654075">
    <property type="component" value="Unassembled WGS sequence"/>
</dbReference>
<gene>
    <name evidence="2" type="ORF">PGLA1383_LOCUS14788</name>
</gene>
<comment type="caution">
    <text evidence="2">The sequence shown here is derived from an EMBL/GenBank/DDBJ whole genome shotgun (WGS) entry which is preliminary data.</text>
</comment>